<name>A0A444XT83_ARAHY</name>
<sequence>MGIYGDGNSFPTLLFRLVKCFPVLALSPSRVPIYFPLWERQIPRTFYPQKIEYVCQNYQDVKCSSTTLAKSLARLVLSYTPDTSPCQLTWSGLTVTFNVEVNGMMCLVNCDVSPPGQFGLHPSWTKRHRIGSWGETTSFRGGQIHPHQGRVTKRCHSNMGDQFKIRLSSSTLAASCGERCLWTGDDARHIFEVQYHVKKVGVHLENNTYTCNMWQLTDIIPEEYVHQSLTIDAFRTTYVHSTSLANSEEYWEKSGQVSSIPPRLSSQLRHNAVEDGPDRTKAKKRFRVTCAKCGEIEHNSKTCKGAPKQGSSSKG</sequence>
<proteinExistence type="predicted"/>
<dbReference type="Proteomes" id="UP000289738">
    <property type="component" value="Chromosome B09"/>
</dbReference>
<gene>
    <name evidence="1" type="ORF">Ahy_B09g099163</name>
</gene>
<comment type="caution">
    <text evidence="1">The sequence shown here is derived from an EMBL/GenBank/DDBJ whole genome shotgun (WGS) entry which is preliminary data.</text>
</comment>
<evidence type="ECO:0000313" key="2">
    <source>
        <dbReference type="Proteomes" id="UP000289738"/>
    </source>
</evidence>
<keyword evidence="2" id="KW-1185">Reference proteome</keyword>
<dbReference type="AlphaFoldDB" id="A0A444XT83"/>
<reference evidence="1 2" key="1">
    <citation type="submission" date="2019-01" db="EMBL/GenBank/DDBJ databases">
        <title>Sequencing of cultivated peanut Arachis hypogaea provides insights into genome evolution and oil improvement.</title>
        <authorList>
            <person name="Chen X."/>
        </authorList>
    </citation>
    <scope>NUCLEOTIDE SEQUENCE [LARGE SCALE GENOMIC DNA]</scope>
    <source>
        <strain evidence="2">cv. Fuhuasheng</strain>
        <tissue evidence="1">Leaves</tissue>
    </source>
</reference>
<protein>
    <submittedName>
        <fullName evidence="1">Uncharacterized protein</fullName>
    </submittedName>
</protein>
<organism evidence="1 2">
    <name type="scientific">Arachis hypogaea</name>
    <name type="common">Peanut</name>
    <dbReference type="NCBI Taxonomy" id="3818"/>
    <lineage>
        <taxon>Eukaryota</taxon>
        <taxon>Viridiplantae</taxon>
        <taxon>Streptophyta</taxon>
        <taxon>Embryophyta</taxon>
        <taxon>Tracheophyta</taxon>
        <taxon>Spermatophyta</taxon>
        <taxon>Magnoliopsida</taxon>
        <taxon>eudicotyledons</taxon>
        <taxon>Gunneridae</taxon>
        <taxon>Pentapetalae</taxon>
        <taxon>rosids</taxon>
        <taxon>fabids</taxon>
        <taxon>Fabales</taxon>
        <taxon>Fabaceae</taxon>
        <taxon>Papilionoideae</taxon>
        <taxon>50 kb inversion clade</taxon>
        <taxon>dalbergioids sensu lato</taxon>
        <taxon>Dalbergieae</taxon>
        <taxon>Pterocarpus clade</taxon>
        <taxon>Arachis</taxon>
    </lineage>
</organism>
<evidence type="ECO:0000313" key="1">
    <source>
        <dbReference type="EMBL" id="RYQ92922.1"/>
    </source>
</evidence>
<accession>A0A444XT83</accession>
<dbReference type="EMBL" id="SDMP01000019">
    <property type="protein sequence ID" value="RYQ92922.1"/>
    <property type="molecule type" value="Genomic_DNA"/>
</dbReference>